<dbReference type="InterPro" id="IPR006773">
    <property type="entry name" value="Rpn13/ADRM1"/>
</dbReference>
<dbReference type="GO" id="GO:0061133">
    <property type="term" value="F:endopeptidase activator activity"/>
    <property type="evidence" value="ECO:0007669"/>
    <property type="project" value="TreeGrafter"/>
</dbReference>
<proteinExistence type="predicted"/>
<dbReference type="GO" id="GO:0005737">
    <property type="term" value="C:cytoplasm"/>
    <property type="evidence" value="ECO:0007669"/>
    <property type="project" value="UniProtKB-SubCell"/>
</dbReference>
<evidence type="ECO:0000256" key="4">
    <source>
        <dbReference type="ARBA" id="ARBA00022942"/>
    </source>
</evidence>
<gene>
    <name evidence="8" type="ORF">QBC47DRAFT_382325</name>
</gene>
<evidence type="ECO:0000256" key="2">
    <source>
        <dbReference type="ARBA" id="ARBA00004496"/>
    </source>
</evidence>
<evidence type="ECO:0000256" key="3">
    <source>
        <dbReference type="ARBA" id="ARBA00022490"/>
    </source>
</evidence>
<dbReference type="PANTHER" id="PTHR12225">
    <property type="entry name" value="ADHESION REGULATING MOLECULE 1 110 KDA CELL MEMBRANE GLYCOPROTEIN"/>
    <property type="match status" value="1"/>
</dbReference>
<dbReference type="EMBL" id="MU839834">
    <property type="protein sequence ID" value="KAK1754970.1"/>
    <property type="molecule type" value="Genomic_DNA"/>
</dbReference>
<name>A0AAJ0BB04_9PEZI</name>
<organism evidence="8 9">
    <name type="scientific">Echria macrotheca</name>
    <dbReference type="NCBI Taxonomy" id="438768"/>
    <lineage>
        <taxon>Eukaryota</taxon>
        <taxon>Fungi</taxon>
        <taxon>Dikarya</taxon>
        <taxon>Ascomycota</taxon>
        <taxon>Pezizomycotina</taxon>
        <taxon>Sordariomycetes</taxon>
        <taxon>Sordariomycetidae</taxon>
        <taxon>Sordariales</taxon>
        <taxon>Schizotheciaceae</taxon>
        <taxon>Echria</taxon>
    </lineage>
</organism>
<keyword evidence="5" id="KW-0539">Nucleus</keyword>
<dbReference type="GO" id="GO:0070628">
    <property type="term" value="F:proteasome binding"/>
    <property type="evidence" value="ECO:0007669"/>
    <property type="project" value="TreeGrafter"/>
</dbReference>
<feature type="domain" description="Pru" evidence="7">
    <location>
        <begin position="1"/>
        <end position="137"/>
    </location>
</feature>
<comment type="subcellular location">
    <subcellularLocation>
        <location evidence="2">Cytoplasm</location>
    </subcellularLocation>
    <subcellularLocation>
        <location evidence="1">Nucleus</location>
    </subcellularLocation>
</comment>
<evidence type="ECO:0000313" key="8">
    <source>
        <dbReference type="EMBL" id="KAK1754970.1"/>
    </source>
</evidence>
<feature type="compositionally biased region" description="Basic and acidic residues" evidence="6">
    <location>
        <begin position="173"/>
        <end position="182"/>
    </location>
</feature>
<dbReference type="Proteomes" id="UP001239445">
    <property type="component" value="Unassembled WGS sequence"/>
</dbReference>
<accession>A0AAJ0BB04</accession>
<dbReference type="Gene3D" id="1.10.2020.20">
    <property type="match status" value="1"/>
</dbReference>
<reference evidence="8" key="1">
    <citation type="submission" date="2023-06" db="EMBL/GenBank/DDBJ databases">
        <title>Genome-scale phylogeny and comparative genomics of the fungal order Sordariales.</title>
        <authorList>
            <consortium name="Lawrence Berkeley National Laboratory"/>
            <person name="Hensen N."/>
            <person name="Bonometti L."/>
            <person name="Westerberg I."/>
            <person name="Brannstrom I.O."/>
            <person name="Guillou S."/>
            <person name="Cros-Aarteil S."/>
            <person name="Calhoun S."/>
            <person name="Haridas S."/>
            <person name="Kuo A."/>
            <person name="Mondo S."/>
            <person name="Pangilinan J."/>
            <person name="Riley R."/>
            <person name="Labutti K."/>
            <person name="Andreopoulos B."/>
            <person name="Lipzen A."/>
            <person name="Chen C."/>
            <person name="Yanf M."/>
            <person name="Daum C."/>
            <person name="Ng V."/>
            <person name="Clum A."/>
            <person name="Steindorff A."/>
            <person name="Ohm R."/>
            <person name="Martin F."/>
            <person name="Silar P."/>
            <person name="Natvig D."/>
            <person name="Lalanne C."/>
            <person name="Gautier V."/>
            <person name="Ament-Velasquez S.L."/>
            <person name="Kruys A."/>
            <person name="Hutchinson M.I."/>
            <person name="Powell A.J."/>
            <person name="Barry K."/>
            <person name="Miller A.N."/>
            <person name="Grigoriev I.V."/>
            <person name="Debuchy R."/>
            <person name="Gladieux P."/>
            <person name="Thoren M.H."/>
            <person name="Johannesson H."/>
        </authorList>
    </citation>
    <scope>NUCLEOTIDE SEQUENCE</scope>
    <source>
        <strain evidence="8">PSN4</strain>
    </source>
</reference>
<dbReference type="InterPro" id="IPR038633">
    <property type="entry name" value="Rpn13/ADRM1_Pru_sf"/>
</dbReference>
<feature type="compositionally biased region" description="Basic and acidic residues" evidence="6">
    <location>
        <begin position="194"/>
        <end position="206"/>
    </location>
</feature>
<dbReference type="InterPro" id="IPR038108">
    <property type="entry name" value="RPN13_DEUBAD_sf"/>
</dbReference>
<evidence type="ECO:0000259" key="7">
    <source>
        <dbReference type="PROSITE" id="PS51917"/>
    </source>
</evidence>
<keyword evidence="4 8" id="KW-0647">Proteasome</keyword>
<evidence type="ECO:0000313" key="9">
    <source>
        <dbReference type="Proteomes" id="UP001239445"/>
    </source>
</evidence>
<dbReference type="PANTHER" id="PTHR12225:SF0">
    <property type="entry name" value="PROTEASOMAL UBIQUITIN RECEPTOR ADRM1"/>
    <property type="match status" value="1"/>
</dbReference>
<keyword evidence="9" id="KW-1185">Reference proteome</keyword>
<keyword evidence="3" id="KW-0963">Cytoplasm</keyword>
<feature type="compositionally biased region" description="Acidic residues" evidence="6">
    <location>
        <begin position="153"/>
        <end position="171"/>
    </location>
</feature>
<dbReference type="GO" id="GO:0008541">
    <property type="term" value="C:proteasome regulatory particle, lid subcomplex"/>
    <property type="evidence" value="ECO:0007669"/>
    <property type="project" value="TreeGrafter"/>
</dbReference>
<dbReference type="Pfam" id="PF04683">
    <property type="entry name" value="Rpn13_ADRM1_Pru"/>
    <property type="match status" value="1"/>
</dbReference>
<comment type="caution">
    <text evidence="8">The sequence shown here is derived from an EMBL/GenBank/DDBJ whole genome shotgun (WGS) entry which is preliminary data.</text>
</comment>
<dbReference type="Gene3D" id="2.30.29.70">
    <property type="entry name" value="Proteasomal ubiquitin receptor Rpn13/ADRM1"/>
    <property type="match status" value="1"/>
</dbReference>
<evidence type="ECO:0000256" key="1">
    <source>
        <dbReference type="ARBA" id="ARBA00004123"/>
    </source>
</evidence>
<evidence type="ECO:0000256" key="5">
    <source>
        <dbReference type="ARBA" id="ARBA00023242"/>
    </source>
</evidence>
<dbReference type="InterPro" id="IPR044868">
    <property type="entry name" value="Rpn13/ADRM1_Pru"/>
</dbReference>
<feature type="region of interest" description="Disordered" evidence="6">
    <location>
        <begin position="144"/>
        <end position="219"/>
    </location>
</feature>
<protein>
    <submittedName>
        <fullName evidence="8">Proteasome complex subunit Rpn13 ubiquitin receptor-domain-containing protein</fullName>
    </submittedName>
</protein>
<evidence type="ECO:0000256" key="6">
    <source>
        <dbReference type="SAM" id="MobiDB-lite"/>
    </source>
</evidence>
<dbReference type="PROSITE" id="PS51917">
    <property type="entry name" value="PRU"/>
    <property type="match status" value="1"/>
</dbReference>
<sequence>MSINPIITFKAGKCELDQSSKPYKVKPDPTRGYISLWSEDDLIHFCWRPRNVPLDTPEIDLIMVPTDGRFVPYDTRTPKEPSSKTNGRIFVLKFSSSSQRHMFWLQSKPQGRSGNPAWFSPRDLKLGELVDKLLQGEEVDVGRELSSIQLNNNDDDEARDDDDEPMEDVEGTGDPHDHHESGDGGAGPDATGGDFRKEGEDSREGGADGARAASANSPVTDAAAAVRRFLESLQSGNQGATGSQAAEKLYPTLSELLDTSATIPMVDAASDEYVNGLLAFLPPMLLVLVQQGDNGDVISQEPSRESITAAQEAMSSSQKRALVKKVLRSPQFHQSLASFSVAIRDGGLPSIADSLGINVEDGGFVKGGTMPLGGARAMEAFVNGVKRTVQKNNK</sequence>
<keyword evidence="8" id="KW-0675">Receptor</keyword>
<dbReference type="AlphaFoldDB" id="A0AAJ0BB04"/>
<dbReference type="GO" id="GO:0005634">
    <property type="term" value="C:nucleus"/>
    <property type="evidence" value="ECO:0007669"/>
    <property type="project" value="UniProtKB-SubCell"/>
</dbReference>